<sequence>MNTQNQDYTKIIVTVNGKRTNNDLFIDRLTYAPIARKFNKDHHVGDQNRSEANL</sequence>
<evidence type="ECO:0000313" key="1">
    <source>
        <dbReference type="EMBL" id="MBP2000708.1"/>
    </source>
</evidence>
<reference evidence="1 2" key="1">
    <citation type="submission" date="2021-03" db="EMBL/GenBank/DDBJ databases">
        <title>Genomic Encyclopedia of Type Strains, Phase IV (KMG-IV): sequencing the most valuable type-strain genomes for metagenomic binning, comparative biology and taxonomic classification.</title>
        <authorList>
            <person name="Goeker M."/>
        </authorList>
    </citation>
    <scope>NUCLEOTIDE SEQUENCE [LARGE SCALE GENOMIC DNA]</scope>
    <source>
        <strain evidence="1 2">DSM 26806</strain>
    </source>
</reference>
<proteinExistence type="predicted"/>
<comment type="caution">
    <text evidence="1">The sequence shown here is derived from an EMBL/GenBank/DDBJ whole genome shotgun (WGS) entry which is preliminary data.</text>
</comment>
<protein>
    <submittedName>
        <fullName evidence="1">Uncharacterized protein</fullName>
    </submittedName>
</protein>
<dbReference type="Proteomes" id="UP001519288">
    <property type="component" value="Unassembled WGS sequence"/>
</dbReference>
<keyword evidence="2" id="KW-1185">Reference proteome</keyword>
<gene>
    <name evidence="1" type="ORF">J2Z69_001739</name>
</gene>
<organism evidence="1 2">
    <name type="scientific">Paenibacillus shirakamiensis</name>
    <dbReference type="NCBI Taxonomy" id="1265935"/>
    <lineage>
        <taxon>Bacteria</taxon>
        <taxon>Bacillati</taxon>
        <taxon>Bacillota</taxon>
        <taxon>Bacilli</taxon>
        <taxon>Bacillales</taxon>
        <taxon>Paenibacillaceae</taxon>
        <taxon>Paenibacillus</taxon>
    </lineage>
</organism>
<name>A0ABS4JG66_9BACL</name>
<evidence type="ECO:0000313" key="2">
    <source>
        <dbReference type="Proteomes" id="UP001519288"/>
    </source>
</evidence>
<accession>A0ABS4JG66</accession>
<dbReference type="RefSeq" id="WP_209861114.1">
    <property type="nucleotide sequence ID" value="NZ_JAGGLD010000002.1"/>
</dbReference>
<dbReference type="EMBL" id="JAGGLD010000002">
    <property type="protein sequence ID" value="MBP2000708.1"/>
    <property type="molecule type" value="Genomic_DNA"/>
</dbReference>